<dbReference type="GO" id="GO:0007018">
    <property type="term" value="P:microtubule-based movement"/>
    <property type="evidence" value="ECO:0007669"/>
    <property type="project" value="TreeGrafter"/>
</dbReference>
<dbReference type="PANTHER" id="PTHR21255">
    <property type="entry name" value="T-COMPLEX-ASSOCIATED-TESTIS-EXPRESSED 1/ DYNEIN LIGHT CHAIN"/>
    <property type="match status" value="1"/>
</dbReference>
<evidence type="ECO:0000313" key="4">
    <source>
        <dbReference type="Proteomes" id="UP000887568"/>
    </source>
</evidence>
<dbReference type="InterPro" id="IPR005334">
    <property type="entry name" value="Tctex-1-like"/>
</dbReference>
<feature type="region of interest" description="Disordered" evidence="2">
    <location>
        <begin position="1"/>
        <end position="51"/>
    </location>
</feature>
<dbReference type="GO" id="GO:0045505">
    <property type="term" value="F:dynein intermediate chain binding"/>
    <property type="evidence" value="ECO:0007669"/>
    <property type="project" value="TreeGrafter"/>
</dbReference>
<keyword evidence="4" id="KW-1185">Reference proteome</keyword>
<evidence type="ECO:0000256" key="2">
    <source>
        <dbReference type="SAM" id="MobiDB-lite"/>
    </source>
</evidence>
<dbReference type="GeneID" id="119722437"/>
<sequence length="205" mass="22746">MSLLKLIKASQNKEAASAEEAEANGVPPPPASDAASTSEPGDNPAPSFKGFGRKMSVWSTVARKLSVSTTASTKTVNKPTITLPKKRYENSYRTQPDDSTTFNGPQVEKFLLELLEMRLKTEKYDPRSCSSLTTSLADVIKARTKKMGFRRHRIVVYVVVGEKRDQGLQACGRSVWDDRTDNFVTVTYENASMFVIASVYGIYYE</sequence>
<dbReference type="CDD" id="cd21451">
    <property type="entry name" value="DLC-like_TCTEX1D"/>
    <property type="match status" value="1"/>
</dbReference>
<proteinExistence type="inferred from homology"/>
<dbReference type="AlphaFoldDB" id="A0A913Z9Q0"/>
<dbReference type="EnsemblMetazoa" id="XM_038192554.1">
    <property type="protein sequence ID" value="XP_038048482.1"/>
    <property type="gene ID" value="LOC119722437"/>
</dbReference>
<evidence type="ECO:0000313" key="3">
    <source>
        <dbReference type="EnsemblMetazoa" id="XP_038048482.1"/>
    </source>
</evidence>
<dbReference type="RefSeq" id="XP_038048482.1">
    <property type="nucleotide sequence ID" value="XM_038192554.1"/>
</dbReference>
<organism evidence="3 4">
    <name type="scientific">Patiria miniata</name>
    <name type="common">Bat star</name>
    <name type="synonym">Asterina miniata</name>
    <dbReference type="NCBI Taxonomy" id="46514"/>
    <lineage>
        <taxon>Eukaryota</taxon>
        <taxon>Metazoa</taxon>
        <taxon>Echinodermata</taxon>
        <taxon>Eleutherozoa</taxon>
        <taxon>Asterozoa</taxon>
        <taxon>Asteroidea</taxon>
        <taxon>Valvatacea</taxon>
        <taxon>Valvatida</taxon>
        <taxon>Asterinidae</taxon>
        <taxon>Patiria</taxon>
    </lineage>
</organism>
<protein>
    <submittedName>
        <fullName evidence="3">Uncharacterized protein</fullName>
    </submittedName>
</protein>
<accession>A0A913Z9Q0</accession>
<dbReference type="OMA" id="RHRIVVY"/>
<dbReference type="GO" id="GO:0005868">
    <property type="term" value="C:cytoplasmic dynein complex"/>
    <property type="evidence" value="ECO:0007669"/>
    <property type="project" value="TreeGrafter"/>
</dbReference>
<dbReference type="OrthoDB" id="10260741at2759"/>
<dbReference type="Pfam" id="PF03645">
    <property type="entry name" value="Tctex-1"/>
    <property type="match status" value="1"/>
</dbReference>
<reference evidence="3" key="1">
    <citation type="submission" date="2022-11" db="UniProtKB">
        <authorList>
            <consortium name="EnsemblMetazoa"/>
        </authorList>
    </citation>
    <scope>IDENTIFICATION</scope>
</reference>
<dbReference type="PANTHER" id="PTHR21255:SF65">
    <property type="entry name" value="TCTEX1 DOMAIN-CONTAINING PROTEIN 2"/>
    <property type="match status" value="1"/>
</dbReference>
<dbReference type="GO" id="GO:0005737">
    <property type="term" value="C:cytoplasm"/>
    <property type="evidence" value="ECO:0007669"/>
    <property type="project" value="TreeGrafter"/>
</dbReference>
<dbReference type="Proteomes" id="UP000887568">
    <property type="component" value="Unplaced"/>
</dbReference>
<evidence type="ECO:0000256" key="1">
    <source>
        <dbReference type="ARBA" id="ARBA00005361"/>
    </source>
</evidence>
<dbReference type="InterPro" id="IPR038586">
    <property type="entry name" value="Tctex-1-like_sf"/>
</dbReference>
<dbReference type="Gene3D" id="3.30.1140.40">
    <property type="entry name" value="Tctex-1"/>
    <property type="match status" value="1"/>
</dbReference>
<comment type="similarity">
    <text evidence="1">Belongs to the dynein light chain Tctex-type family.</text>
</comment>
<name>A0A913Z9Q0_PATMI</name>